<dbReference type="Pfam" id="PF01192">
    <property type="entry name" value="RNA_pol_Rpb6"/>
    <property type="match status" value="1"/>
</dbReference>
<evidence type="ECO:0000313" key="3">
    <source>
        <dbReference type="EMBL" id="MFD2565962.1"/>
    </source>
</evidence>
<name>A0ABW5LM94_9FLAO</name>
<dbReference type="EMBL" id="JBHULH010000001">
    <property type="protein sequence ID" value="MFD2565962.1"/>
    <property type="molecule type" value="Genomic_DNA"/>
</dbReference>
<keyword evidence="2" id="KW-0804">Transcription</keyword>
<evidence type="ECO:0000256" key="1">
    <source>
        <dbReference type="ARBA" id="ARBA00022478"/>
    </source>
</evidence>
<evidence type="ECO:0000256" key="2">
    <source>
        <dbReference type="ARBA" id="ARBA00023163"/>
    </source>
</evidence>
<gene>
    <name evidence="3" type="ORF">ACFSRZ_01185</name>
</gene>
<accession>A0ABW5LM94</accession>
<dbReference type="GO" id="GO:0000428">
    <property type="term" value="C:DNA-directed RNA polymerase complex"/>
    <property type="evidence" value="ECO:0007669"/>
    <property type="project" value="UniProtKB-KW"/>
</dbReference>
<dbReference type="RefSeq" id="WP_379664686.1">
    <property type="nucleotide sequence ID" value="NZ_JBHULH010000001.1"/>
</dbReference>
<protein>
    <submittedName>
        <fullName evidence="3">DNA-directed RNA polymerase subunit omega</fullName>
    </submittedName>
</protein>
<evidence type="ECO:0000313" key="4">
    <source>
        <dbReference type="Proteomes" id="UP001597508"/>
    </source>
</evidence>
<organism evidence="3 4">
    <name type="scientific">Pseudotenacibaculum haliotis</name>
    <dbReference type="NCBI Taxonomy" id="1862138"/>
    <lineage>
        <taxon>Bacteria</taxon>
        <taxon>Pseudomonadati</taxon>
        <taxon>Bacteroidota</taxon>
        <taxon>Flavobacteriia</taxon>
        <taxon>Flavobacteriales</taxon>
        <taxon>Flavobacteriaceae</taxon>
        <taxon>Pseudotenacibaculum</taxon>
    </lineage>
</organism>
<sequence>MNYKETKAAVTTVTYDKDAIEASTDNIYEAISIIAKRATQINTDLKKELIEKLDEFATYNDSLEEVFENKEQIEVSKFYEKLPKPTAIAVEEWLENRVYHRNPETE</sequence>
<reference evidence="4" key="1">
    <citation type="journal article" date="2019" name="Int. J. Syst. Evol. Microbiol.">
        <title>The Global Catalogue of Microorganisms (GCM) 10K type strain sequencing project: providing services to taxonomists for standard genome sequencing and annotation.</title>
        <authorList>
            <consortium name="The Broad Institute Genomics Platform"/>
            <consortium name="The Broad Institute Genome Sequencing Center for Infectious Disease"/>
            <person name="Wu L."/>
            <person name="Ma J."/>
        </authorList>
    </citation>
    <scope>NUCLEOTIDE SEQUENCE [LARGE SCALE GENOMIC DNA]</scope>
    <source>
        <strain evidence="4">KCTC 52127</strain>
    </source>
</reference>
<dbReference type="InterPro" id="IPR006110">
    <property type="entry name" value="Pol_omega/Rpo6/RPB6"/>
</dbReference>
<keyword evidence="4" id="KW-1185">Reference proteome</keyword>
<comment type="caution">
    <text evidence="3">The sequence shown here is derived from an EMBL/GenBank/DDBJ whole genome shotgun (WGS) entry which is preliminary data.</text>
</comment>
<dbReference type="Proteomes" id="UP001597508">
    <property type="component" value="Unassembled WGS sequence"/>
</dbReference>
<keyword evidence="1 3" id="KW-0240">DNA-directed RNA polymerase</keyword>
<dbReference type="SMART" id="SM01409">
    <property type="entry name" value="RNA_pol_Rpb6"/>
    <property type="match status" value="1"/>
</dbReference>
<proteinExistence type="predicted"/>